<dbReference type="PROSITE" id="PS50009">
    <property type="entry name" value="RASGEF_CAT"/>
    <property type="match status" value="1"/>
</dbReference>
<evidence type="ECO:0000313" key="5">
    <source>
        <dbReference type="EMBL" id="CDO92808.1"/>
    </source>
</evidence>
<evidence type="ECO:0000256" key="1">
    <source>
        <dbReference type="ARBA" id="ARBA00022658"/>
    </source>
</evidence>
<dbReference type="InterPro" id="IPR001895">
    <property type="entry name" value="RASGEF_cat_dom"/>
</dbReference>
<dbReference type="InterPro" id="IPR036964">
    <property type="entry name" value="RASGEF_cat_dom_sf"/>
</dbReference>
<keyword evidence="6" id="KW-1185">Reference proteome</keyword>
<dbReference type="Proteomes" id="UP000031516">
    <property type="component" value="Unassembled WGS sequence"/>
</dbReference>
<name>A0A0A8L3J6_9SACH</name>
<dbReference type="CDD" id="cd06224">
    <property type="entry name" value="REM"/>
    <property type="match status" value="1"/>
</dbReference>
<dbReference type="SMART" id="SM00147">
    <property type="entry name" value="RasGEF"/>
    <property type="match status" value="1"/>
</dbReference>
<dbReference type="GO" id="GO:0007265">
    <property type="term" value="P:Ras protein signal transduction"/>
    <property type="evidence" value="ECO:0007669"/>
    <property type="project" value="TreeGrafter"/>
</dbReference>
<evidence type="ECO:0000259" key="3">
    <source>
        <dbReference type="PROSITE" id="PS50009"/>
    </source>
</evidence>
<dbReference type="Gene3D" id="1.20.870.10">
    <property type="entry name" value="Son of sevenless (SoS) protein Chain: S domain 1"/>
    <property type="match status" value="1"/>
</dbReference>
<accession>A0A0A8L3J6</accession>
<dbReference type="PANTHER" id="PTHR23113:SF354">
    <property type="entry name" value="BUD SITE SELECTION PROTEIN 5"/>
    <property type="match status" value="1"/>
</dbReference>
<dbReference type="PANTHER" id="PTHR23113">
    <property type="entry name" value="GUANINE NUCLEOTIDE EXCHANGE FACTOR"/>
    <property type="match status" value="1"/>
</dbReference>
<reference evidence="5 6" key="1">
    <citation type="submission" date="2014-03" db="EMBL/GenBank/DDBJ databases">
        <title>The genome of Kluyveromyces dobzhanskii.</title>
        <authorList>
            <person name="Nystedt B."/>
            <person name="Astrom S."/>
        </authorList>
    </citation>
    <scope>NUCLEOTIDE SEQUENCE [LARGE SCALE GENOMIC DNA]</scope>
    <source>
        <strain evidence="5 6">CBS 2104</strain>
    </source>
</reference>
<sequence length="970" mass="111589">MIKKMRKRLLAEWYNLMIKADSYKNTANISKIEKLVSLTFAILRKAFLFYEIWWVEKRSYDLENTHENVSKNHMIERRPQVEGQNIDTKSPSTSTRKEIPCLEFAPSALNRLKEIHDILFTYFGLILGRLDMIEHNPSNCEILESIVHQIILLLRELLYISQACSSIIHQKYKSQYENNLDYNLDPLLSLVSELVSSVKIFVTQTINERFDESHNLLMKDDLYYYTDEGEHMILIISQMTRLISNAVSGCNNYLKLIGDFELSDERKYPNFSLIRITPEKFIKRCSINLIKRIGEEDKLRTFLQENKAKLTGSSSYSKNLARFSTIRSGGQLNALSSGGTQMLLEYLPEKKSFFRDSQFESFAPDSQSDSEADQINDITKMKDEILVDKNEHLVGISFRALVFTVTNEMKKTDDNLLNTFLLNYKSFGSSELLMELLISRFDTNSQSVKYTLGENNGTFSSLASRIRSRRRLVCKIFQLWMESFWDYENDYKLISALINFFNEEVSEHLPIEAKSLIETAARLSNYTPKSIKTSANFYIQLVPRSVNIVKKTNSIISVASSNSSSISASTVSTSVDEQFIERYELTKLPHSSHSTISLPVPILSLGSSSLLTKRNVSDLERIVLNYRDMVGFPNGAITTKSFVSNYNLQQLITKWMNLVTSSKNQIPPRNFIQNDLNISELNPLEVAKQLSLIESAIFLKITPPELLNCKYSSKNPDLSKFPHVNCSITLTNLLSNYVLESILMPGMPMKKRVLRVKSWLRIALSSLYFRNFNALASIMTTLQSYVISRLSSIWSNLSNEDVELYEYLSKIIHPNNNFKVYRKKIEKLVADSSSSSGLLSSKSILPVVPFFNLFLQDLTFIDEGNPNFRNPDSFRPNKLINIDKYFKIMNTIAMVQFFQVGYDLDSKLNSSKKRDSFFSLTGTMEVDSKCIKPVAELQEYILFEFWRVNTLYLKDPDRGYTLSLELLPRS</sequence>
<dbReference type="GO" id="GO:0005886">
    <property type="term" value="C:plasma membrane"/>
    <property type="evidence" value="ECO:0007669"/>
    <property type="project" value="TreeGrafter"/>
</dbReference>
<dbReference type="SUPFAM" id="SSF48366">
    <property type="entry name" value="Ras GEF"/>
    <property type="match status" value="1"/>
</dbReference>
<dbReference type="Pfam" id="PF00617">
    <property type="entry name" value="RasGEF"/>
    <property type="match status" value="1"/>
</dbReference>
<protein>
    <submittedName>
        <fullName evidence="5">WGS project CCBQ000000000 data, contig MAT</fullName>
    </submittedName>
</protein>
<gene>
    <name evidence="5" type="ORF">KLDO_g1117</name>
</gene>
<comment type="caution">
    <text evidence="5">The sequence shown here is derived from an EMBL/GenBank/DDBJ whole genome shotgun (WGS) entry which is preliminary data.</text>
</comment>
<keyword evidence="1 2" id="KW-0344">Guanine-nucleotide releasing factor</keyword>
<feature type="domain" description="N-terminal Ras-GEF" evidence="4">
    <location>
        <begin position="389"/>
        <end position="531"/>
    </location>
</feature>
<evidence type="ECO:0000259" key="4">
    <source>
        <dbReference type="PROSITE" id="PS50212"/>
    </source>
</evidence>
<feature type="domain" description="Ras-GEF" evidence="3">
    <location>
        <begin position="682"/>
        <end position="934"/>
    </location>
</feature>
<evidence type="ECO:0000313" key="6">
    <source>
        <dbReference type="Proteomes" id="UP000031516"/>
    </source>
</evidence>
<organism evidence="5 6">
    <name type="scientific">Kluyveromyces dobzhanskii CBS 2104</name>
    <dbReference type="NCBI Taxonomy" id="1427455"/>
    <lineage>
        <taxon>Eukaryota</taxon>
        <taxon>Fungi</taxon>
        <taxon>Dikarya</taxon>
        <taxon>Ascomycota</taxon>
        <taxon>Saccharomycotina</taxon>
        <taxon>Saccharomycetes</taxon>
        <taxon>Saccharomycetales</taxon>
        <taxon>Saccharomycetaceae</taxon>
        <taxon>Kluyveromyces</taxon>
    </lineage>
</organism>
<dbReference type="InterPro" id="IPR008937">
    <property type="entry name" value="Ras-like_GEF"/>
</dbReference>
<dbReference type="InterPro" id="IPR000651">
    <property type="entry name" value="Ras-like_Gua-exchang_fac_N"/>
</dbReference>
<dbReference type="Pfam" id="PF00618">
    <property type="entry name" value="RasGEF_N"/>
    <property type="match status" value="1"/>
</dbReference>
<dbReference type="Gene3D" id="1.10.840.10">
    <property type="entry name" value="Ras guanine-nucleotide exchange factors catalytic domain"/>
    <property type="match status" value="1"/>
</dbReference>
<evidence type="ECO:0000256" key="2">
    <source>
        <dbReference type="PROSITE-ProRule" id="PRU00168"/>
    </source>
</evidence>
<dbReference type="InterPro" id="IPR023578">
    <property type="entry name" value="Ras_GEF_dom_sf"/>
</dbReference>
<dbReference type="GO" id="GO:0005085">
    <property type="term" value="F:guanyl-nucleotide exchange factor activity"/>
    <property type="evidence" value="ECO:0007669"/>
    <property type="project" value="UniProtKB-KW"/>
</dbReference>
<dbReference type="SMART" id="SM00229">
    <property type="entry name" value="RasGEFN"/>
    <property type="match status" value="1"/>
</dbReference>
<dbReference type="AlphaFoldDB" id="A0A0A8L3J6"/>
<dbReference type="PROSITE" id="PS50212">
    <property type="entry name" value="RASGEF_NTER"/>
    <property type="match status" value="1"/>
</dbReference>
<proteinExistence type="predicted"/>
<dbReference type="OrthoDB" id="546434at2759"/>
<dbReference type="EMBL" id="CCBQ010000018">
    <property type="protein sequence ID" value="CDO92808.1"/>
    <property type="molecule type" value="Genomic_DNA"/>
</dbReference>